<dbReference type="Proteomes" id="UP000533953">
    <property type="component" value="Unassembled WGS sequence"/>
</dbReference>
<dbReference type="PROSITE" id="PS51257">
    <property type="entry name" value="PROKAR_LIPOPROTEIN"/>
    <property type="match status" value="1"/>
</dbReference>
<organism evidence="3 4">
    <name type="scientific">Listeria booriae</name>
    <dbReference type="NCBI Taxonomy" id="1552123"/>
    <lineage>
        <taxon>Bacteria</taxon>
        <taxon>Bacillati</taxon>
        <taxon>Bacillota</taxon>
        <taxon>Bacilli</taxon>
        <taxon>Bacillales</taxon>
        <taxon>Listeriaceae</taxon>
        <taxon>Listeria</taxon>
    </lineage>
</organism>
<protein>
    <recommendedName>
        <fullName evidence="5">Lipoprotein</fullName>
    </recommendedName>
</protein>
<evidence type="ECO:0008006" key="5">
    <source>
        <dbReference type="Google" id="ProtNLM"/>
    </source>
</evidence>
<evidence type="ECO:0000313" key="2">
    <source>
        <dbReference type="EMBL" id="MBC1490997.1"/>
    </source>
</evidence>
<evidence type="ECO:0000256" key="1">
    <source>
        <dbReference type="SAM" id="SignalP"/>
    </source>
</evidence>
<evidence type="ECO:0000313" key="4">
    <source>
        <dbReference type="Proteomes" id="UP000533953"/>
    </source>
</evidence>
<feature type="chain" id="PRO_5036215056" description="Lipoprotein" evidence="1">
    <location>
        <begin position="28"/>
        <end position="250"/>
    </location>
</feature>
<proteinExistence type="predicted"/>
<dbReference type="AlphaFoldDB" id="A0A7X1CB64"/>
<sequence length="250" mass="27600">MNIRKGFWFGSLGLCFLILSACGNSNAETDASKVQEVKHEVARNAQNVKTLVKAIKQPNVRYKLYIDGGEGLVESVQTDYEDFNGKTYGYDDPNKGTSIDAFAIKNGLNEQQAGALSTLSEWGEDKDGNDVKDVASLYPNDFYKGSYPYHDGSDVDYSTLSNIKTAPSEDEKNYTKITADVTIHLHLMDGTKVSHTYQTEVTPGEGDTKIDETTKQEALYADVMNQPWPTAGGVYMDKTSGATYYGDFKK</sequence>
<keyword evidence="1" id="KW-0732">Signal</keyword>
<dbReference type="EMBL" id="JAASTX010000004">
    <property type="protein sequence ID" value="MBC1490997.1"/>
    <property type="molecule type" value="Genomic_DNA"/>
</dbReference>
<dbReference type="RefSeq" id="WP_185416917.1">
    <property type="nucleotide sequence ID" value="NZ_JAASTX010000004.1"/>
</dbReference>
<comment type="caution">
    <text evidence="3">The sequence shown here is derived from an EMBL/GenBank/DDBJ whole genome shotgun (WGS) entry which is preliminary data.</text>
</comment>
<feature type="signal peptide" evidence="1">
    <location>
        <begin position="1"/>
        <end position="27"/>
    </location>
</feature>
<evidence type="ECO:0000313" key="3">
    <source>
        <dbReference type="EMBL" id="MBC1491088.1"/>
    </source>
</evidence>
<reference evidence="3 4" key="1">
    <citation type="submission" date="2020-03" db="EMBL/GenBank/DDBJ databases">
        <title>Soil Listeria distribution.</title>
        <authorList>
            <person name="Liao J."/>
            <person name="Wiedmann M."/>
        </authorList>
    </citation>
    <scope>NUCLEOTIDE SEQUENCE [LARGE SCALE GENOMIC DNA]</scope>
    <source>
        <strain evidence="3 4">FSL L7-1547</strain>
    </source>
</reference>
<name>A0A7X1CB64_9LIST</name>
<dbReference type="EMBL" id="JAASTX010000004">
    <property type="protein sequence ID" value="MBC1491088.1"/>
    <property type="molecule type" value="Genomic_DNA"/>
</dbReference>
<accession>A0A7X1CB64</accession>
<gene>
    <name evidence="2" type="ORF">HCI99_04080</name>
    <name evidence="3" type="ORF">HCI99_04555</name>
</gene>